<accession>A0A1Y1BFD0</accession>
<sequence>MQTGTVGRFLWHWLRYAIRDAVAQAFGWPTLLSAAVLGYILPKVGIGDIPNQIANNLAIAAVSWAIGFVVYLFAAFLKAYWRIAPLNMLITDDVRSPDFAFNEGCRGYSVATIVQNRSDVHLNCNAYVMNAPQHDGSTGPRFVEKFDLPPKSKKAVFVAYWFSREPPHADDKDIRLSGPTDSGFGGNMCWVSGMAARLHVRIHPQDGESKDIYCRVWIDTATRQLRAQQLPE</sequence>
<evidence type="ECO:0000313" key="2">
    <source>
        <dbReference type="EMBL" id="BAX58651.1"/>
    </source>
</evidence>
<feature type="transmembrane region" description="Helical" evidence="1">
    <location>
        <begin position="53"/>
        <end position="77"/>
    </location>
</feature>
<proteinExistence type="predicted"/>
<evidence type="ECO:0000256" key="1">
    <source>
        <dbReference type="SAM" id="Phobius"/>
    </source>
</evidence>
<dbReference type="RefSeq" id="WP_157776345.1">
    <property type="nucleotide sequence ID" value="NZ_AP018111.1"/>
</dbReference>
<keyword evidence="1" id="KW-0812">Transmembrane</keyword>
<evidence type="ECO:0000313" key="3">
    <source>
        <dbReference type="Proteomes" id="UP000218432"/>
    </source>
</evidence>
<protein>
    <submittedName>
        <fullName evidence="2">Translation-associated GTPase</fullName>
    </submittedName>
</protein>
<keyword evidence="1" id="KW-1133">Transmembrane helix</keyword>
<dbReference type="AlphaFoldDB" id="A0A1Y1BFD0"/>
<keyword evidence="1" id="KW-0472">Membrane</keyword>
<name>A0A1Y1BFD0_9BURK</name>
<gene>
    <name evidence="2" type="ORF">BSFP_014680</name>
</gene>
<feature type="transmembrane region" description="Helical" evidence="1">
    <location>
        <begin position="21"/>
        <end position="41"/>
    </location>
</feature>
<dbReference type="Proteomes" id="UP000218432">
    <property type="component" value="Chromosome 1"/>
</dbReference>
<dbReference type="EMBL" id="AP018111">
    <property type="protein sequence ID" value="BAX58651.1"/>
    <property type="molecule type" value="Genomic_DNA"/>
</dbReference>
<reference evidence="2 3" key="1">
    <citation type="journal article" date="2017" name="Genome Announc.">
        <title>Complete Genome Sequence of Burkholderia stabilis FERMP-21014.</title>
        <authorList>
            <person name="Konishi K."/>
            <person name="Kumagai T."/>
            <person name="Sakasegawa S."/>
            <person name="Tamura T."/>
        </authorList>
    </citation>
    <scope>NUCLEOTIDE SEQUENCE [LARGE SCALE GENOMIC DNA]</scope>
    <source>
        <strain evidence="2 3">FERMP-21014</strain>
    </source>
</reference>
<organism evidence="2 3">
    <name type="scientific">Burkholderia stabilis</name>
    <dbReference type="NCBI Taxonomy" id="95485"/>
    <lineage>
        <taxon>Bacteria</taxon>
        <taxon>Pseudomonadati</taxon>
        <taxon>Pseudomonadota</taxon>
        <taxon>Betaproteobacteria</taxon>
        <taxon>Burkholderiales</taxon>
        <taxon>Burkholderiaceae</taxon>
        <taxon>Burkholderia</taxon>
        <taxon>Burkholderia cepacia complex</taxon>
    </lineage>
</organism>